<dbReference type="EMBL" id="GGFL01010750">
    <property type="protein sequence ID" value="MBW74928.1"/>
    <property type="molecule type" value="Transcribed_RNA"/>
</dbReference>
<feature type="region of interest" description="Disordered" evidence="1">
    <location>
        <begin position="39"/>
        <end position="66"/>
    </location>
</feature>
<feature type="compositionally biased region" description="Polar residues" evidence="1">
    <location>
        <begin position="42"/>
        <end position="56"/>
    </location>
</feature>
<reference evidence="2" key="1">
    <citation type="submission" date="2018-01" db="EMBL/GenBank/DDBJ databases">
        <title>An insight into the sialome of Amazonian anophelines.</title>
        <authorList>
            <person name="Ribeiro J.M."/>
            <person name="Scarpassa V."/>
            <person name="Calvo E."/>
        </authorList>
    </citation>
    <scope>NUCLEOTIDE SEQUENCE</scope>
</reference>
<dbReference type="AlphaFoldDB" id="A0A2M4DCX1"/>
<proteinExistence type="predicted"/>
<sequence length="66" mass="7800">MARKQHLGGFFVSLFLFLERSEKPFTHWRTHQFHKHTRTIKHTQSLHVSTNNNRGQVSGKRVATDE</sequence>
<organism evidence="2">
    <name type="scientific">Anopheles darlingi</name>
    <name type="common">Mosquito</name>
    <dbReference type="NCBI Taxonomy" id="43151"/>
    <lineage>
        <taxon>Eukaryota</taxon>
        <taxon>Metazoa</taxon>
        <taxon>Ecdysozoa</taxon>
        <taxon>Arthropoda</taxon>
        <taxon>Hexapoda</taxon>
        <taxon>Insecta</taxon>
        <taxon>Pterygota</taxon>
        <taxon>Neoptera</taxon>
        <taxon>Endopterygota</taxon>
        <taxon>Diptera</taxon>
        <taxon>Nematocera</taxon>
        <taxon>Culicoidea</taxon>
        <taxon>Culicidae</taxon>
        <taxon>Anophelinae</taxon>
        <taxon>Anopheles</taxon>
    </lineage>
</organism>
<name>A0A2M4DCX1_ANODA</name>
<evidence type="ECO:0000256" key="1">
    <source>
        <dbReference type="SAM" id="MobiDB-lite"/>
    </source>
</evidence>
<evidence type="ECO:0000313" key="2">
    <source>
        <dbReference type="EMBL" id="MBW74928.1"/>
    </source>
</evidence>
<protein>
    <submittedName>
        <fullName evidence="2">Putative secreted protein</fullName>
    </submittedName>
</protein>
<accession>A0A2M4DCX1</accession>